<name>A0A4Q7DJG4_9PROT</name>
<dbReference type="InterPro" id="IPR004044">
    <property type="entry name" value="KH_dom_type_2"/>
</dbReference>
<dbReference type="AlphaFoldDB" id="A0A4Q7DJG4"/>
<keyword evidence="6" id="KW-0699">rRNA-binding</keyword>
<proteinExistence type="inferred from homology"/>
<dbReference type="InterPro" id="IPR027417">
    <property type="entry name" value="P-loop_NTPase"/>
</dbReference>
<feature type="region of interest" description="G5" evidence="7">
    <location>
        <begin position="152"/>
        <end position="154"/>
    </location>
</feature>
<dbReference type="GO" id="GO:0000028">
    <property type="term" value="P:ribosomal small subunit assembly"/>
    <property type="evidence" value="ECO:0007669"/>
    <property type="project" value="TreeGrafter"/>
</dbReference>
<keyword evidence="5 6" id="KW-0342">GTP-binding</keyword>
<evidence type="ECO:0000256" key="8">
    <source>
        <dbReference type="RuleBase" id="RU003761"/>
    </source>
</evidence>
<feature type="binding site" evidence="6">
    <location>
        <begin position="62"/>
        <end position="66"/>
    </location>
    <ligand>
        <name>GTP</name>
        <dbReference type="ChEBI" id="CHEBI:37565"/>
    </ligand>
</feature>
<dbReference type="InterPro" id="IPR030388">
    <property type="entry name" value="G_ERA_dom"/>
</dbReference>
<dbReference type="InterPro" id="IPR009019">
    <property type="entry name" value="KH_sf_prok-type"/>
</dbReference>
<dbReference type="CDD" id="cd04163">
    <property type="entry name" value="Era"/>
    <property type="match status" value="1"/>
</dbReference>
<protein>
    <recommendedName>
        <fullName evidence="2 6">GTPase Era</fullName>
    </recommendedName>
</protein>
<sequence>MNDAAKRCGFIAVLGQPNAGKSTLVNAFVGSKVSIVSPKVQTTRRRILGLTIHEQTQLIFVDTPGIFTPKRSLEKSMVKTALEARQGADKVLLIVDARQKSFEASFAVLKQLGEHQSIVLVLNKIDLIDRQRLLAIIQKFQAFPQISDTFMISALTGEGVSDLLQWLAVRMPQSPWLYPEDQMTDLPLRLWAAEITREQLVLQLEHELPYETYVETETWENFENGSVKIQQAVVVARLAQKGIILGRQGQRIKAISQRARIEMEKHLGHPVHLFLFVKVTDDWMDKPHLLREAGILDS</sequence>
<dbReference type="GO" id="GO:0070181">
    <property type="term" value="F:small ribosomal subunit rRNA binding"/>
    <property type="evidence" value="ECO:0007669"/>
    <property type="project" value="UniProtKB-UniRule"/>
</dbReference>
<reference evidence="11 12" key="1">
    <citation type="submission" date="2018-10" db="EMBL/GenBank/DDBJ databases">
        <title>An updated phylogeny of the Alphaproteobacteria reveals that the parasitic Rickettsiales and Holosporales have independent origins.</title>
        <authorList>
            <person name="Munoz-Gomez S.A."/>
            <person name="Hess S."/>
            <person name="Burger G."/>
            <person name="Lang B.F."/>
            <person name="Susko E."/>
            <person name="Slamovits C.H."/>
            <person name="Roger A.J."/>
        </authorList>
    </citation>
    <scope>NUCLEOTIDE SEQUENCE [LARGE SCALE GENOMIC DNA]</scope>
    <source>
        <strain evidence="11">HOLO01</strain>
    </source>
</reference>
<gene>
    <name evidence="6" type="primary">era</name>
    <name evidence="11" type="ORF">EQU50_03790</name>
</gene>
<feature type="binding site" evidence="6">
    <location>
        <begin position="123"/>
        <end position="126"/>
    </location>
    <ligand>
        <name>GTP</name>
        <dbReference type="ChEBI" id="CHEBI:37565"/>
    </ligand>
</feature>
<dbReference type="PROSITE" id="PS51713">
    <property type="entry name" value="G_ERA"/>
    <property type="match status" value="1"/>
</dbReference>
<dbReference type="EMBL" id="SCFB01000005">
    <property type="protein sequence ID" value="RZI46295.1"/>
    <property type="molecule type" value="Genomic_DNA"/>
</dbReference>
<keyword evidence="3 6" id="KW-0547">Nucleotide-binding</keyword>
<dbReference type="InterPro" id="IPR005225">
    <property type="entry name" value="Small_GTP-bd"/>
</dbReference>
<organism evidence="11 12">
    <name type="scientific">Candidatus Finniella inopinata</name>
    <dbReference type="NCBI Taxonomy" id="1696036"/>
    <lineage>
        <taxon>Bacteria</taxon>
        <taxon>Pseudomonadati</taxon>
        <taxon>Pseudomonadota</taxon>
        <taxon>Alphaproteobacteria</taxon>
        <taxon>Holosporales</taxon>
        <taxon>Candidatus Paracaedibacteraceae</taxon>
        <taxon>Candidatus Finniella</taxon>
    </lineage>
</organism>
<keyword evidence="12" id="KW-1185">Reference proteome</keyword>
<dbReference type="GO" id="GO:0005886">
    <property type="term" value="C:plasma membrane"/>
    <property type="evidence" value="ECO:0007669"/>
    <property type="project" value="UniProtKB-SubCell"/>
</dbReference>
<feature type="domain" description="KH type-2" evidence="9">
    <location>
        <begin position="204"/>
        <end position="281"/>
    </location>
</feature>
<feature type="region of interest" description="G2" evidence="7">
    <location>
        <begin position="41"/>
        <end position="45"/>
    </location>
</feature>
<dbReference type="Gene3D" id="3.40.50.300">
    <property type="entry name" value="P-loop containing nucleotide triphosphate hydrolases"/>
    <property type="match status" value="1"/>
</dbReference>
<dbReference type="InterPro" id="IPR006073">
    <property type="entry name" value="GTP-bd"/>
</dbReference>
<dbReference type="GO" id="GO:0003924">
    <property type="term" value="F:GTPase activity"/>
    <property type="evidence" value="ECO:0007669"/>
    <property type="project" value="UniProtKB-UniRule"/>
</dbReference>
<dbReference type="GO" id="GO:0005829">
    <property type="term" value="C:cytosol"/>
    <property type="evidence" value="ECO:0007669"/>
    <property type="project" value="TreeGrafter"/>
</dbReference>
<dbReference type="CDD" id="cd22534">
    <property type="entry name" value="KH-II_Era"/>
    <property type="match status" value="1"/>
</dbReference>
<keyword evidence="6" id="KW-0472">Membrane</keyword>
<keyword evidence="4 6" id="KW-0694">RNA-binding</keyword>
<comment type="subunit">
    <text evidence="6">Monomer.</text>
</comment>
<dbReference type="OrthoDB" id="9805918at2"/>
<dbReference type="InterPro" id="IPR015946">
    <property type="entry name" value="KH_dom-like_a/b"/>
</dbReference>
<dbReference type="NCBIfam" id="TIGR00436">
    <property type="entry name" value="era"/>
    <property type="match status" value="1"/>
</dbReference>
<comment type="subcellular location">
    <subcellularLocation>
        <location evidence="6">Cytoplasm</location>
    </subcellularLocation>
    <subcellularLocation>
        <location evidence="6">Cell membrane</location>
        <topology evidence="6">Peripheral membrane protein</topology>
    </subcellularLocation>
</comment>
<dbReference type="Gene3D" id="3.30.300.20">
    <property type="match status" value="1"/>
</dbReference>
<dbReference type="Pfam" id="PF01926">
    <property type="entry name" value="MMR_HSR1"/>
    <property type="match status" value="1"/>
</dbReference>
<dbReference type="Pfam" id="PF07650">
    <property type="entry name" value="KH_2"/>
    <property type="match status" value="1"/>
</dbReference>
<evidence type="ECO:0000256" key="5">
    <source>
        <dbReference type="ARBA" id="ARBA00023134"/>
    </source>
</evidence>
<dbReference type="NCBIfam" id="TIGR00231">
    <property type="entry name" value="small_GTP"/>
    <property type="match status" value="1"/>
</dbReference>
<accession>A0A4Q7DJG4</accession>
<comment type="function">
    <text evidence="6">An essential GTPase that binds both GDP and GTP, with rapid nucleotide exchange. Plays a role in 16S rRNA processing and 30S ribosomal subunit biogenesis and possibly also in cell cycle regulation and energy metabolism.</text>
</comment>
<dbReference type="PANTHER" id="PTHR42698">
    <property type="entry name" value="GTPASE ERA"/>
    <property type="match status" value="1"/>
</dbReference>
<feature type="region of interest" description="G4" evidence="7">
    <location>
        <begin position="123"/>
        <end position="126"/>
    </location>
</feature>
<feature type="binding site" evidence="6">
    <location>
        <begin position="15"/>
        <end position="22"/>
    </location>
    <ligand>
        <name>GTP</name>
        <dbReference type="ChEBI" id="CHEBI:37565"/>
    </ligand>
</feature>
<evidence type="ECO:0000256" key="3">
    <source>
        <dbReference type="ARBA" id="ARBA00022741"/>
    </source>
</evidence>
<feature type="domain" description="Era-type G" evidence="10">
    <location>
        <begin position="7"/>
        <end position="173"/>
    </location>
</feature>
<keyword evidence="6" id="KW-0690">Ribosome biogenesis</keyword>
<comment type="caution">
    <text evidence="11">The sequence shown here is derived from an EMBL/GenBank/DDBJ whole genome shotgun (WGS) entry which is preliminary data.</text>
</comment>
<evidence type="ECO:0000256" key="6">
    <source>
        <dbReference type="HAMAP-Rule" id="MF_00367"/>
    </source>
</evidence>
<dbReference type="NCBIfam" id="NF000908">
    <property type="entry name" value="PRK00089.1"/>
    <property type="match status" value="1"/>
</dbReference>
<dbReference type="SUPFAM" id="SSF52540">
    <property type="entry name" value="P-loop containing nucleoside triphosphate hydrolases"/>
    <property type="match status" value="1"/>
</dbReference>
<comment type="similarity">
    <text evidence="1 6 7 8">Belongs to the TRAFAC class TrmE-Era-EngA-EngB-Septin-like GTPase superfamily. Era GTPase family.</text>
</comment>
<evidence type="ECO:0000256" key="1">
    <source>
        <dbReference type="ARBA" id="ARBA00007921"/>
    </source>
</evidence>
<evidence type="ECO:0000259" key="10">
    <source>
        <dbReference type="PROSITE" id="PS51713"/>
    </source>
</evidence>
<evidence type="ECO:0000256" key="2">
    <source>
        <dbReference type="ARBA" id="ARBA00020484"/>
    </source>
</evidence>
<dbReference type="Proteomes" id="UP000293550">
    <property type="component" value="Unassembled WGS sequence"/>
</dbReference>
<dbReference type="GO" id="GO:0043024">
    <property type="term" value="F:ribosomal small subunit binding"/>
    <property type="evidence" value="ECO:0007669"/>
    <property type="project" value="TreeGrafter"/>
</dbReference>
<dbReference type="InterPro" id="IPR005662">
    <property type="entry name" value="GTPase_Era-like"/>
</dbReference>
<evidence type="ECO:0000259" key="9">
    <source>
        <dbReference type="PROSITE" id="PS50823"/>
    </source>
</evidence>
<evidence type="ECO:0000256" key="4">
    <source>
        <dbReference type="ARBA" id="ARBA00022884"/>
    </source>
</evidence>
<keyword evidence="6" id="KW-0963">Cytoplasm</keyword>
<dbReference type="PROSITE" id="PS50823">
    <property type="entry name" value="KH_TYPE_2"/>
    <property type="match status" value="1"/>
</dbReference>
<feature type="region of interest" description="G1" evidence="7">
    <location>
        <begin position="15"/>
        <end position="22"/>
    </location>
</feature>
<evidence type="ECO:0000313" key="12">
    <source>
        <dbReference type="Proteomes" id="UP000293550"/>
    </source>
</evidence>
<evidence type="ECO:0000313" key="11">
    <source>
        <dbReference type="EMBL" id="RZI46295.1"/>
    </source>
</evidence>
<keyword evidence="6" id="KW-1003">Cell membrane</keyword>
<dbReference type="SUPFAM" id="SSF54814">
    <property type="entry name" value="Prokaryotic type KH domain (KH-domain type II)"/>
    <property type="match status" value="1"/>
</dbReference>
<dbReference type="PANTHER" id="PTHR42698:SF1">
    <property type="entry name" value="GTPASE ERA, MITOCHONDRIAL"/>
    <property type="match status" value="1"/>
</dbReference>
<evidence type="ECO:0000256" key="7">
    <source>
        <dbReference type="PROSITE-ProRule" id="PRU01050"/>
    </source>
</evidence>
<dbReference type="GO" id="GO:0005525">
    <property type="term" value="F:GTP binding"/>
    <property type="evidence" value="ECO:0007669"/>
    <property type="project" value="UniProtKB-UniRule"/>
</dbReference>
<feature type="region of interest" description="G3" evidence="7">
    <location>
        <begin position="62"/>
        <end position="65"/>
    </location>
</feature>
<dbReference type="HAMAP" id="MF_00367">
    <property type="entry name" value="GTPase_Era"/>
    <property type="match status" value="1"/>
</dbReference>